<evidence type="ECO:0000256" key="1">
    <source>
        <dbReference type="SAM" id="Coils"/>
    </source>
</evidence>
<reference evidence="3" key="1">
    <citation type="submission" date="2022-03" db="EMBL/GenBank/DDBJ databases">
        <authorList>
            <person name="Martin C."/>
        </authorList>
    </citation>
    <scope>NUCLEOTIDE SEQUENCE</scope>
</reference>
<name>A0A8S4NSR8_OWEFU</name>
<feature type="region of interest" description="Disordered" evidence="2">
    <location>
        <begin position="290"/>
        <end position="332"/>
    </location>
</feature>
<feature type="compositionally biased region" description="Basic and acidic residues" evidence="2">
    <location>
        <begin position="158"/>
        <end position="169"/>
    </location>
</feature>
<keyword evidence="1" id="KW-0175">Coiled coil</keyword>
<accession>A0A8S4NSR8</accession>
<keyword evidence="4" id="KW-1185">Reference proteome</keyword>
<feature type="region of interest" description="Disordered" evidence="2">
    <location>
        <begin position="140"/>
        <end position="193"/>
    </location>
</feature>
<feature type="compositionally biased region" description="Basic and acidic residues" evidence="2">
    <location>
        <begin position="1"/>
        <end position="38"/>
    </location>
</feature>
<comment type="caution">
    <text evidence="3">The sequence shown here is derived from an EMBL/GenBank/DDBJ whole genome shotgun (WGS) entry which is preliminary data.</text>
</comment>
<proteinExistence type="predicted"/>
<protein>
    <submittedName>
        <fullName evidence="3">Uncharacterized protein</fullName>
    </submittedName>
</protein>
<evidence type="ECO:0000256" key="2">
    <source>
        <dbReference type="SAM" id="MobiDB-lite"/>
    </source>
</evidence>
<feature type="region of interest" description="Disordered" evidence="2">
    <location>
        <begin position="1"/>
        <end position="43"/>
    </location>
</feature>
<gene>
    <name evidence="3" type="ORF">OFUS_LOCUS9684</name>
</gene>
<evidence type="ECO:0000313" key="4">
    <source>
        <dbReference type="Proteomes" id="UP000749559"/>
    </source>
</evidence>
<organism evidence="3 4">
    <name type="scientific">Owenia fusiformis</name>
    <name type="common">Polychaete worm</name>
    <dbReference type="NCBI Taxonomy" id="6347"/>
    <lineage>
        <taxon>Eukaryota</taxon>
        <taxon>Metazoa</taxon>
        <taxon>Spiralia</taxon>
        <taxon>Lophotrochozoa</taxon>
        <taxon>Annelida</taxon>
        <taxon>Polychaeta</taxon>
        <taxon>Sedentaria</taxon>
        <taxon>Canalipalpata</taxon>
        <taxon>Sabellida</taxon>
        <taxon>Oweniida</taxon>
        <taxon>Oweniidae</taxon>
        <taxon>Owenia</taxon>
    </lineage>
</organism>
<feature type="coiled-coil region" evidence="1">
    <location>
        <begin position="193"/>
        <end position="227"/>
    </location>
</feature>
<dbReference type="Proteomes" id="UP000749559">
    <property type="component" value="Unassembled WGS sequence"/>
</dbReference>
<dbReference type="AlphaFoldDB" id="A0A8S4NSR8"/>
<feature type="compositionally biased region" description="Polar residues" evidence="2">
    <location>
        <begin position="321"/>
        <end position="332"/>
    </location>
</feature>
<dbReference type="EMBL" id="CAIIXF020000005">
    <property type="protein sequence ID" value="CAH1783337.1"/>
    <property type="molecule type" value="Genomic_DNA"/>
</dbReference>
<sequence length="332" mass="38421">MAGEEAEKSQPDDHMAENGKTAEKTGEKKKSEMKREKTCTTINAGFRRTPEEQDLAYELKAQMMRNLDIQNAKLKTELTLHQRLEESKLLYKRNRKLQDESNMSRVNAIKLMKMYERKANIAYNKLDDLEKEMVRTQELATRVSHELEASQAGQEQRSSPRNEKSEGKKTPPSTSPHHKHTTPIRPEDVKRKNEILLADNDKLRIEIQRLKRDNAELIKKAKHAQSDRDQALHALGTSEAARSDLMKRLDKERKSKKKLDTCITRQASEWIQNRKTVLQLEEEDRFDSVNAVPPLGADKRTYVHPTQKNVYQPRKMVPVQDYSSANQGNTDH</sequence>
<evidence type="ECO:0000313" key="3">
    <source>
        <dbReference type="EMBL" id="CAH1783337.1"/>
    </source>
</evidence>
<dbReference type="OrthoDB" id="9992186at2759"/>